<dbReference type="OrthoDB" id="10023994at2759"/>
<comment type="caution">
    <text evidence="2">The sequence shown here is derived from an EMBL/GenBank/DDBJ whole genome shotgun (WGS) entry which is preliminary data.</text>
</comment>
<dbReference type="InterPro" id="IPR008906">
    <property type="entry name" value="HATC_C_dom"/>
</dbReference>
<dbReference type="SUPFAM" id="SSF53098">
    <property type="entry name" value="Ribonuclease H-like"/>
    <property type="match status" value="1"/>
</dbReference>
<dbReference type="Proteomes" id="UP000663852">
    <property type="component" value="Unassembled WGS sequence"/>
</dbReference>
<dbReference type="Pfam" id="PF05699">
    <property type="entry name" value="Dimer_Tnp_hAT"/>
    <property type="match status" value="1"/>
</dbReference>
<feature type="non-terminal residue" evidence="2">
    <location>
        <position position="1"/>
    </location>
</feature>
<name>A0A815X394_ADIRI</name>
<sequence length="113" mass="12687">LSKGASVMNSFLDKCGLSRNVGQPRSKKELSIEQELAKLSSIPKDDYEFDCFWHEHVDTLPKLTSLARRYLSIPSSSVGSESAFSISSYILRKNRLNLSSKNLGISMFLKDKI</sequence>
<proteinExistence type="predicted"/>
<accession>A0A815X394</accession>
<dbReference type="EMBL" id="CAJNOJ010001647">
    <property type="protein sequence ID" value="CAF1553751.1"/>
    <property type="molecule type" value="Genomic_DNA"/>
</dbReference>
<dbReference type="InterPro" id="IPR012337">
    <property type="entry name" value="RNaseH-like_sf"/>
</dbReference>
<evidence type="ECO:0000259" key="1">
    <source>
        <dbReference type="Pfam" id="PF05699"/>
    </source>
</evidence>
<gene>
    <name evidence="2" type="ORF">EDS130_LOCUS46181</name>
</gene>
<feature type="domain" description="HAT C-terminal dimerisation" evidence="1">
    <location>
        <begin position="46"/>
        <end position="112"/>
    </location>
</feature>
<evidence type="ECO:0000313" key="3">
    <source>
        <dbReference type="Proteomes" id="UP000663852"/>
    </source>
</evidence>
<evidence type="ECO:0000313" key="2">
    <source>
        <dbReference type="EMBL" id="CAF1553751.1"/>
    </source>
</evidence>
<dbReference type="GO" id="GO:0046983">
    <property type="term" value="F:protein dimerization activity"/>
    <property type="evidence" value="ECO:0007669"/>
    <property type="project" value="InterPro"/>
</dbReference>
<organism evidence="2 3">
    <name type="scientific">Adineta ricciae</name>
    <name type="common">Rotifer</name>
    <dbReference type="NCBI Taxonomy" id="249248"/>
    <lineage>
        <taxon>Eukaryota</taxon>
        <taxon>Metazoa</taxon>
        <taxon>Spiralia</taxon>
        <taxon>Gnathifera</taxon>
        <taxon>Rotifera</taxon>
        <taxon>Eurotatoria</taxon>
        <taxon>Bdelloidea</taxon>
        <taxon>Adinetida</taxon>
        <taxon>Adinetidae</taxon>
        <taxon>Adineta</taxon>
    </lineage>
</organism>
<protein>
    <recommendedName>
        <fullName evidence="1">HAT C-terminal dimerisation domain-containing protein</fullName>
    </recommendedName>
</protein>
<dbReference type="AlphaFoldDB" id="A0A815X394"/>
<reference evidence="2" key="1">
    <citation type="submission" date="2021-02" db="EMBL/GenBank/DDBJ databases">
        <authorList>
            <person name="Nowell W R."/>
        </authorList>
    </citation>
    <scope>NUCLEOTIDE SEQUENCE</scope>
</reference>